<evidence type="ECO:0000313" key="2">
    <source>
        <dbReference type="Proteomes" id="UP001324427"/>
    </source>
</evidence>
<comment type="caution">
    <text evidence="1">The sequence shown here is derived from an EMBL/GenBank/DDBJ whole genome shotgun (WGS) entry which is preliminary data.</text>
</comment>
<dbReference type="Proteomes" id="UP001324427">
    <property type="component" value="Unassembled WGS sequence"/>
</dbReference>
<dbReference type="PANTHER" id="PTHR42085">
    <property type="entry name" value="F-BOX DOMAIN-CONTAINING PROTEIN"/>
    <property type="match status" value="1"/>
</dbReference>
<organism evidence="1 2">
    <name type="scientific">Oleoguttula mirabilis</name>
    <dbReference type="NCBI Taxonomy" id="1507867"/>
    <lineage>
        <taxon>Eukaryota</taxon>
        <taxon>Fungi</taxon>
        <taxon>Dikarya</taxon>
        <taxon>Ascomycota</taxon>
        <taxon>Pezizomycotina</taxon>
        <taxon>Dothideomycetes</taxon>
        <taxon>Dothideomycetidae</taxon>
        <taxon>Mycosphaerellales</taxon>
        <taxon>Teratosphaeriaceae</taxon>
        <taxon>Oleoguttula</taxon>
    </lineage>
</organism>
<dbReference type="PANTHER" id="PTHR42085:SF8">
    <property type="entry name" value="F-BOX DOMAIN-CONTAINING PROTEIN"/>
    <property type="match status" value="1"/>
</dbReference>
<evidence type="ECO:0000313" key="1">
    <source>
        <dbReference type="EMBL" id="KAK4542257.1"/>
    </source>
</evidence>
<keyword evidence="2" id="KW-1185">Reference proteome</keyword>
<name>A0AAV9JB72_9PEZI</name>
<accession>A0AAV9JB72</accession>
<reference evidence="1 2" key="1">
    <citation type="submission" date="2021-11" db="EMBL/GenBank/DDBJ databases">
        <title>Black yeast isolated from Biological Soil Crust.</title>
        <authorList>
            <person name="Kurbessoian T."/>
        </authorList>
    </citation>
    <scope>NUCLEOTIDE SEQUENCE [LARGE SCALE GENOMIC DNA]</scope>
    <source>
        <strain evidence="1 2">CCFEE 5522</strain>
    </source>
</reference>
<dbReference type="EMBL" id="JAVFHQ010000043">
    <property type="protein sequence ID" value="KAK4542257.1"/>
    <property type="molecule type" value="Genomic_DNA"/>
</dbReference>
<gene>
    <name evidence="1" type="ORF">LTR36_006910</name>
</gene>
<dbReference type="AlphaFoldDB" id="A0AAV9JB72"/>
<dbReference type="InterPro" id="IPR038883">
    <property type="entry name" value="AN11006-like"/>
</dbReference>
<proteinExistence type="predicted"/>
<sequence length="216" mass="23811">MSSQNSPLLSLPPELRNNVYEMAPTVRETIDIVNDPKPALLASCSLIRQEASKLYYACNHFLLIVEPNNMQAVASSLYLIGRDNTSLIRELALQIDGSVAANCFFTARGRAEVRFQPPEAWDEAARYVLDGTGIAVGSVTCAAMDPRKASMFGQTHLRRYLDLPFFLYLAVRGRLAYQGEADMSEALQRVSVCLMEEAKGAVDMRTALAVGQSKDE</sequence>
<protein>
    <submittedName>
        <fullName evidence="1">Uncharacterized protein</fullName>
    </submittedName>
</protein>